<dbReference type="EMBL" id="RCMK01000541">
    <property type="protein sequence ID" value="KAG2923046.1"/>
    <property type="molecule type" value="Genomic_DNA"/>
</dbReference>
<gene>
    <name evidence="2" type="ORF">PC113_g1628</name>
    <name evidence="4" type="ORF">PC115_g4750</name>
    <name evidence="3" type="ORF">PC117_g15813</name>
    <name evidence="5" type="ORF">PC118_g11648</name>
</gene>
<sequence>MRVSPYPLRVRTTPQGLATPLCARSRTPTSGGPRPPAPRRVTSSPLEPDQFQLIVKPIVKNSVGQNETSGDTLSNFLVDGSTFQDILGKLRETFSHRIKERAVKQDGVWSMEPSTMSVWTKLMQFKYNNHIVDSEKTEHAWNFWVASGRGKTIKLMIYEYGTAITKARDLDAFFAACIRPVETDRAGATAEHGLREVVSQLQAHWESSFRAETIVWRMWGNHITRNLDRSTWNAAITDPTPGDIIQLLRPRPSGSCQAGLGQQKLALACVNASIADSQQLRQDVEALVWRLDSQDKALASRK</sequence>
<dbReference type="Proteomes" id="UP000735874">
    <property type="component" value="Unassembled WGS sequence"/>
</dbReference>
<dbReference type="Proteomes" id="UP000697107">
    <property type="component" value="Unassembled WGS sequence"/>
</dbReference>
<dbReference type="EMBL" id="RCMI01000093">
    <property type="protein sequence ID" value="KAG2935937.1"/>
    <property type="molecule type" value="Genomic_DNA"/>
</dbReference>
<feature type="region of interest" description="Disordered" evidence="1">
    <location>
        <begin position="1"/>
        <end position="46"/>
    </location>
</feature>
<proteinExistence type="predicted"/>
<accession>A0A8T1FPD8</accession>
<dbReference type="EMBL" id="RCML01000357">
    <property type="protein sequence ID" value="KAG2979635.1"/>
    <property type="molecule type" value="Genomic_DNA"/>
</dbReference>
<evidence type="ECO:0000313" key="4">
    <source>
        <dbReference type="EMBL" id="KAG2935937.1"/>
    </source>
</evidence>
<reference evidence="5" key="1">
    <citation type="submission" date="2018-10" db="EMBL/GenBank/DDBJ databases">
        <title>Effector identification in a new, highly contiguous assembly of the strawberry crown rot pathogen Phytophthora cactorum.</title>
        <authorList>
            <person name="Armitage A.D."/>
            <person name="Nellist C.F."/>
            <person name="Bates H."/>
            <person name="Vickerstaff R.J."/>
            <person name="Harrison R.J."/>
        </authorList>
    </citation>
    <scope>NUCLEOTIDE SEQUENCE</scope>
    <source>
        <strain evidence="2">15-7</strain>
        <strain evidence="4">4032</strain>
        <strain evidence="3">4040</strain>
        <strain evidence="5">P415</strain>
    </source>
</reference>
<evidence type="ECO:0000313" key="3">
    <source>
        <dbReference type="EMBL" id="KAG2923046.1"/>
    </source>
</evidence>
<dbReference type="Proteomes" id="UP000736787">
    <property type="component" value="Unassembled WGS sequence"/>
</dbReference>
<name>A0A8T1FPD8_9STRA</name>
<evidence type="ECO:0000313" key="2">
    <source>
        <dbReference type="EMBL" id="KAG2867830.1"/>
    </source>
</evidence>
<evidence type="ECO:0000313" key="6">
    <source>
        <dbReference type="Proteomes" id="UP000697107"/>
    </source>
</evidence>
<comment type="caution">
    <text evidence="5">The sequence shown here is derived from an EMBL/GenBank/DDBJ whole genome shotgun (WGS) entry which is preliminary data.</text>
</comment>
<dbReference type="Proteomes" id="UP000774804">
    <property type="component" value="Unassembled WGS sequence"/>
</dbReference>
<dbReference type="VEuPathDB" id="FungiDB:PC110_g16933"/>
<evidence type="ECO:0000256" key="1">
    <source>
        <dbReference type="SAM" id="MobiDB-lite"/>
    </source>
</evidence>
<protein>
    <submittedName>
        <fullName evidence="5">Uncharacterized protein</fullName>
    </submittedName>
</protein>
<dbReference type="EMBL" id="RCMG01000019">
    <property type="protein sequence ID" value="KAG2867830.1"/>
    <property type="molecule type" value="Genomic_DNA"/>
</dbReference>
<organism evidence="5 6">
    <name type="scientific">Phytophthora cactorum</name>
    <dbReference type="NCBI Taxonomy" id="29920"/>
    <lineage>
        <taxon>Eukaryota</taxon>
        <taxon>Sar</taxon>
        <taxon>Stramenopiles</taxon>
        <taxon>Oomycota</taxon>
        <taxon>Peronosporomycetes</taxon>
        <taxon>Peronosporales</taxon>
        <taxon>Peronosporaceae</taxon>
        <taxon>Phytophthora</taxon>
    </lineage>
</organism>
<dbReference type="AlphaFoldDB" id="A0A8T1FPD8"/>
<evidence type="ECO:0000313" key="5">
    <source>
        <dbReference type="EMBL" id="KAG2979635.1"/>
    </source>
</evidence>